<keyword evidence="2" id="KW-1185">Reference proteome</keyword>
<gene>
    <name evidence="1" type="ORF">JWH11_09145</name>
</gene>
<proteinExistence type="predicted"/>
<sequence>MVPGEYITEKGWGHLLLTRHKQSLRFSLESTTGQAMCFLEGVIDGRQGIATSETGPTECQVQFADTAEGIDVTTTTPVECKSLCGYNSSFEAPYLRAKDGCSRNALARTRAAFQQHYDREDYRTALTTLSPVLAQCGPTLEWGDEGDIRNDLAITQYKNALYAQCLETLNAYAEDAATDDDAVMENWPPVLADRYLAIVRAARTNLALCRKALARQKN</sequence>
<accession>A0ABS8NUU6</accession>
<name>A0ABS8NUU6_9XANT</name>
<dbReference type="EMBL" id="JAFFQI010000189">
    <property type="protein sequence ID" value="MCD0266601.1"/>
    <property type="molecule type" value="Genomic_DNA"/>
</dbReference>
<reference evidence="1" key="1">
    <citation type="submission" date="2021-02" db="EMBL/GenBank/DDBJ databases">
        <title>Copper resistance gene diversity in local Xanthomonas species at agrochemical polluted sites in Trinidad, Trinidad and Tobago.</title>
        <authorList>
            <person name="Ramnarine S.D.B.J."/>
            <person name="Ramsubhag A."/>
            <person name="Jayaraman J."/>
        </authorList>
    </citation>
    <scope>NUCLEOTIDE SEQUENCE</scope>
    <source>
        <strain evidence="1">CaNP6A</strain>
    </source>
</reference>
<comment type="caution">
    <text evidence="1">The sequence shown here is derived from an EMBL/GenBank/DDBJ whole genome shotgun (WGS) entry which is preliminary data.</text>
</comment>
<evidence type="ECO:0000313" key="1">
    <source>
        <dbReference type="EMBL" id="MCD0266601.1"/>
    </source>
</evidence>
<evidence type="ECO:0000313" key="2">
    <source>
        <dbReference type="Proteomes" id="UP001430396"/>
    </source>
</evidence>
<dbReference type="Proteomes" id="UP001430396">
    <property type="component" value="Unassembled WGS sequence"/>
</dbReference>
<organism evidence="1 2">
    <name type="scientific">Xanthomonas melonis</name>
    <dbReference type="NCBI Taxonomy" id="56456"/>
    <lineage>
        <taxon>Bacteria</taxon>
        <taxon>Pseudomonadati</taxon>
        <taxon>Pseudomonadota</taxon>
        <taxon>Gammaproteobacteria</taxon>
        <taxon>Lysobacterales</taxon>
        <taxon>Lysobacteraceae</taxon>
        <taxon>Xanthomonas</taxon>
    </lineage>
</organism>
<protein>
    <submittedName>
        <fullName evidence="1">Uncharacterized protein</fullName>
    </submittedName>
</protein>